<organism evidence="1 2">
    <name type="scientific">Eimeria acervulina</name>
    <name type="common">Coccidian parasite</name>
    <dbReference type="NCBI Taxonomy" id="5801"/>
    <lineage>
        <taxon>Eukaryota</taxon>
        <taxon>Sar</taxon>
        <taxon>Alveolata</taxon>
        <taxon>Apicomplexa</taxon>
        <taxon>Conoidasida</taxon>
        <taxon>Coccidia</taxon>
        <taxon>Eucoccidiorida</taxon>
        <taxon>Eimeriorina</taxon>
        <taxon>Eimeriidae</taxon>
        <taxon>Eimeria</taxon>
    </lineage>
</organism>
<gene>
    <name evidence="1" type="ORF">EAH_00066140</name>
</gene>
<sequence>MEVVRLACQDCAAICALEGREYALLKVDGVLSKEAQEKAVAQHWMDCRARANSAHSRWRYVASVDVATGRRINALQV</sequence>
<proteinExistence type="predicted"/>
<dbReference type="AlphaFoldDB" id="U6GUV7"/>
<accession>U6GUV7</accession>
<dbReference type="RefSeq" id="XP_013248208.1">
    <property type="nucleotide sequence ID" value="XM_013392754.1"/>
</dbReference>
<reference evidence="1" key="1">
    <citation type="submission" date="2013-10" db="EMBL/GenBank/DDBJ databases">
        <title>Genomic analysis of the causative agents of coccidiosis in chickens.</title>
        <authorList>
            <person name="Reid A.J."/>
            <person name="Blake D."/>
            <person name="Billington K."/>
            <person name="Browne H."/>
            <person name="Dunn M."/>
            <person name="Hung S."/>
            <person name="Kawahara F."/>
            <person name="Miranda-Saavedra D."/>
            <person name="Mourier T."/>
            <person name="Nagra H."/>
            <person name="Otto T.D."/>
            <person name="Rawlings N."/>
            <person name="Sanchez A."/>
            <person name="Sanders M."/>
            <person name="Subramaniam C."/>
            <person name="Tay Y."/>
            <person name="Dear P."/>
            <person name="Doerig C."/>
            <person name="Gruber A."/>
            <person name="Parkinson J."/>
            <person name="Shirley M."/>
            <person name="Wan K.L."/>
            <person name="Berriman M."/>
            <person name="Tomley F."/>
            <person name="Pain A."/>
        </authorList>
    </citation>
    <scope>NUCLEOTIDE SEQUENCE [LARGE SCALE GENOMIC DNA]</scope>
    <source>
        <strain evidence="1">Houghton</strain>
    </source>
</reference>
<dbReference type="VEuPathDB" id="ToxoDB:EAH_00066140"/>
<dbReference type="GeneID" id="25274684"/>
<name>U6GUV7_EIMAC</name>
<dbReference type="Proteomes" id="UP000018050">
    <property type="component" value="Unassembled WGS sequence"/>
</dbReference>
<keyword evidence="2" id="KW-1185">Reference proteome</keyword>
<evidence type="ECO:0000313" key="2">
    <source>
        <dbReference type="Proteomes" id="UP000018050"/>
    </source>
</evidence>
<evidence type="ECO:0000313" key="1">
    <source>
        <dbReference type="EMBL" id="CDI82364.1"/>
    </source>
</evidence>
<dbReference type="EMBL" id="HG672317">
    <property type="protein sequence ID" value="CDI82364.1"/>
    <property type="molecule type" value="Genomic_DNA"/>
</dbReference>
<protein>
    <submittedName>
        <fullName evidence="1">Uncharacterized protein</fullName>
    </submittedName>
</protein>
<reference evidence="1" key="2">
    <citation type="submission" date="2013-10" db="EMBL/GenBank/DDBJ databases">
        <authorList>
            <person name="Aslett M."/>
        </authorList>
    </citation>
    <scope>NUCLEOTIDE SEQUENCE [LARGE SCALE GENOMIC DNA]</scope>
    <source>
        <strain evidence="1">Houghton</strain>
    </source>
</reference>